<name>A0ACC0AFK6_CATRO</name>
<accession>A0ACC0AFK6</accession>
<protein>
    <submittedName>
        <fullName evidence="1">Uncharacterized protein</fullName>
    </submittedName>
</protein>
<keyword evidence="2" id="KW-1185">Reference proteome</keyword>
<reference evidence="2" key="1">
    <citation type="journal article" date="2023" name="Nat. Plants">
        <title>Single-cell RNA sequencing provides a high-resolution roadmap for understanding the multicellular compartmentation of specialized metabolism.</title>
        <authorList>
            <person name="Sun S."/>
            <person name="Shen X."/>
            <person name="Li Y."/>
            <person name="Li Y."/>
            <person name="Wang S."/>
            <person name="Li R."/>
            <person name="Zhang H."/>
            <person name="Shen G."/>
            <person name="Guo B."/>
            <person name="Wei J."/>
            <person name="Xu J."/>
            <person name="St-Pierre B."/>
            <person name="Chen S."/>
            <person name="Sun C."/>
        </authorList>
    </citation>
    <scope>NUCLEOTIDE SEQUENCE [LARGE SCALE GENOMIC DNA]</scope>
</reference>
<comment type="caution">
    <text evidence="1">The sequence shown here is derived from an EMBL/GenBank/DDBJ whole genome shotgun (WGS) entry which is preliminary data.</text>
</comment>
<gene>
    <name evidence="1" type="ORF">M9H77_27084</name>
</gene>
<dbReference type="Proteomes" id="UP001060085">
    <property type="component" value="Linkage Group LG06"/>
</dbReference>
<proteinExistence type="predicted"/>
<sequence>MGIKGLTKLLMEKAPNAIKEQKFESYFGRKIAIDASMSIYQFLIVVGRTGTETLTNEAGEVTSYVFDGKPPDMKKQELAKRSKPKLLWAGPTAHQPSACFHSGRVPCPSRCGRLVPLGPIPNPAEGIVEDGLRRISQFLISTDDFVGISNQGSKQHDGNSSPAKVNLSLNGIFANKNGSQEGKEHIVSQVDQADENATVNKNDADVQTIMLPKLGTRNIITPIDELEAKEKAEPGFCRQVKEFVVGRHGCGSIKFSGETDATNLELEFLVQFKHREVIVYNDENKKPPFGEGLKKPAKITLPMQMLIKKGAEEGAEFVSYDPASGECKFKVLHFQLIRNRDDDIEV</sequence>
<organism evidence="1 2">
    <name type="scientific">Catharanthus roseus</name>
    <name type="common">Madagascar periwinkle</name>
    <name type="synonym">Vinca rosea</name>
    <dbReference type="NCBI Taxonomy" id="4058"/>
    <lineage>
        <taxon>Eukaryota</taxon>
        <taxon>Viridiplantae</taxon>
        <taxon>Streptophyta</taxon>
        <taxon>Embryophyta</taxon>
        <taxon>Tracheophyta</taxon>
        <taxon>Spermatophyta</taxon>
        <taxon>Magnoliopsida</taxon>
        <taxon>eudicotyledons</taxon>
        <taxon>Gunneridae</taxon>
        <taxon>Pentapetalae</taxon>
        <taxon>asterids</taxon>
        <taxon>lamiids</taxon>
        <taxon>Gentianales</taxon>
        <taxon>Apocynaceae</taxon>
        <taxon>Rauvolfioideae</taxon>
        <taxon>Vinceae</taxon>
        <taxon>Catharanthinae</taxon>
        <taxon>Catharanthus</taxon>
    </lineage>
</organism>
<evidence type="ECO:0000313" key="1">
    <source>
        <dbReference type="EMBL" id="KAI5658291.1"/>
    </source>
</evidence>
<evidence type="ECO:0000313" key="2">
    <source>
        <dbReference type="Proteomes" id="UP001060085"/>
    </source>
</evidence>
<dbReference type="EMBL" id="CM044706">
    <property type="protein sequence ID" value="KAI5658291.1"/>
    <property type="molecule type" value="Genomic_DNA"/>
</dbReference>